<gene>
    <name evidence="1" type="ORF">T4A_8494</name>
    <name evidence="2" type="ORF">T4B_6275</name>
    <name evidence="3" type="ORF">T4C_8768</name>
</gene>
<dbReference type="EMBL" id="JYDS01002907">
    <property type="protein sequence ID" value="KRY96769.1"/>
    <property type="molecule type" value="Genomic_DNA"/>
</dbReference>
<protein>
    <submittedName>
        <fullName evidence="1">Uncharacterized protein</fullName>
    </submittedName>
</protein>
<proteinExistence type="predicted"/>
<keyword evidence="5" id="KW-1185">Reference proteome</keyword>
<dbReference type="Proteomes" id="UP000054826">
    <property type="component" value="Unassembled WGS sequence"/>
</dbReference>
<dbReference type="EMBL" id="JYDR01001688">
    <property type="protein sequence ID" value="KRY62969.1"/>
    <property type="molecule type" value="Genomic_DNA"/>
</dbReference>
<evidence type="ECO:0000313" key="1">
    <source>
        <dbReference type="EMBL" id="KRY62969.1"/>
    </source>
</evidence>
<evidence type="ECO:0000313" key="3">
    <source>
        <dbReference type="EMBL" id="KRY98200.1"/>
    </source>
</evidence>
<accession>A0A0V1DN25</accession>
<dbReference type="EMBL" id="JYDV01002138">
    <property type="protein sequence ID" value="KRY98200.1"/>
    <property type="molecule type" value="Genomic_DNA"/>
</dbReference>
<evidence type="ECO:0000313" key="4">
    <source>
        <dbReference type="Proteomes" id="UP000054632"/>
    </source>
</evidence>
<name>A0A0V1DN25_TRIPS</name>
<organism evidence="1 4">
    <name type="scientific">Trichinella pseudospiralis</name>
    <name type="common">Parasitic roundworm</name>
    <dbReference type="NCBI Taxonomy" id="6337"/>
    <lineage>
        <taxon>Eukaryota</taxon>
        <taxon>Metazoa</taxon>
        <taxon>Ecdysozoa</taxon>
        <taxon>Nematoda</taxon>
        <taxon>Enoplea</taxon>
        <taxon>Dorylaimia</taxon>
        <taxon>Trichinellida</taxon>
        <taxon>Trichinellidae</taxon>
        <taxon>Trichinella</taxon>
    </lineage>
</organism>
<comment type="caution">
    <text evidence="1">The sequence shown here is derived from an EMBL/GenBank/DDBJ whole genome shotgun (WGS) entry which is preliminary data.</text>
</comment>
<evidence type="ECO:0000313" key="5">
    <source>
        <dbReference type="Proteomes" id="UP000054805"/>
    </source>
</evidence>
<dbReference type="AlphaFoldDB" id="A0A0V1DN25"/>
<sequence>MNKSFEFGRHCFLIELCLSHFKVCIIKPNTTSEGHSVK</sequence>
<dbReference type="Proteomes" id="UP000054805">
    <property type="component" value="Unassembled WGS sequence"/>
</dbReference>
<reference evidence="4 5" key="1">
    <citation type="submission" date="2015-01" db="EMBL/GenBank/DDBJ databases">
        <title>Evolution of Trichinella species and genotypes.</title>
        <authorList>
            <person name="Korhonen P.K."/>
            <person name="Edoardo P."/>
            <person name="Giuseppe L.R."/>
            <person name="Gasser R.B."/>
        </authorList>
    </citation>
    <scope>NUCLEOTIDE SEQUENCE [LARGE SCALE GENOMIC DNA]</scope>
    <source>
        <strain evidence="1">ISS13</strain>
        <strain evidence="3">ISS176</strain>
        <strain evidence="2">ISS588</strain>
    </source>
</reference>
<dbReference type="Proteomes" id="UP000054632">
    <property type="component" value="Unassembled WGS sequence"/>
</dbReference>
<evidence type="ECO:0000313" key="2">
    <source>
        <dbReference type="EMBL" id="KRY96769.1"/>
    </source>
</evidence>